<accession>K9W9T8</accession>
<gene>
    <name evidence="1" type="ORF">Mic7113_0625</name>
</gene>
<dbReference type="eggNOG" id="COG4118">
    <property type="taxonomic scope" value="Bacteria"/>
</dbReference>
<proteinExistence type="predicted"/>
<name>K9W9T8_9CYAN</name>
<dbReference type="HOGENOM" id="CLU_163140_0_0_3"/>
<organism evidence="1 2">
    <name type="scientific">Allocoleopsis franciscana PCC 7113</name>
    <dbReference type="NCBI Taxonomy" id="1173027"/>
    <lineage>
        <taxon>Bacteria</taxon>
        <taxon>Bacillati</taxon>
        <taxon>Cyanobacteriota</taxon>
        <taxon>Cyanophyceae</taxon>
        <taxon>Coleofasciculales</taxon>
        <taxon>Coleofasciculaceae</taxon>
        <taxon>Allocoleopsis</taxon>
        <taxon>Allocoleopsis franciscana</taxon>
    </lineage>
</organism>
<dbReference type="KEGG" id="mic:Mic7113_0625"/>
<dbReference type="EMBL" id="CP003630">
    <property type="protein sequence ID" value="AFZ16539.1"/>
    <property type="molecule type" value="Genomic_DNA"/>
</dbReference>
<sequence>MSTKTVDVREAQISLQELLALVRGGTEIVFTEGSTPLARLVPLTSPSTPRMAGLHAGAIWTSDNFDEPLPSDICLLSIQ</sequence>
<dbReference type="STRING" id="1173027.Mic7113_0625"/>
<dbReference type="Proteomes" id="UP000010471">
    <property type="component" value="Chromosome"/>
</dbReference>
<dbReference type="RefSeq" id="WP_015180702.1">
    <property type="nucleotide sequence ID" value="NC_019738.1"/>
</dbReference>
<keyword evidence="2" id="KW-1185">Reference proteome</keyword>
<dbReference type="AlphaFoldDB" id="K9W9T8"/>
<reference evidence="1 2" key="1">
    <citation type="submission" date="2012-06" db="EMBL/GenBank/DDBJ databases">
        <title>Finished chromosome of genome of Microcoleus sp. PCC 7113.</title>
        <authorList>
            <consortium name="US DOE Joint Genome Institute"/>
            <person name="Gugger M."/>
            <person name="Coursin T."/>
            <person name="Rippka R."/>
            <person name="Tandeau De Marsac N."/>
            <person name="Huntemann M."/>
            <person name="Wei C.-L."/>
            <person name="Han J."/>
            <person name="Detter J.C."/>
            <person name="Han C."/>
            <person name="Tapia R."/>
            <person name="Chen A."/>
            <person name="Kyrpides N."/>
            <person name="Mavromatis K."/>
            <person name="Markowitz V."/>
            <person name="Szeto E."/>
            <person name="Ivanova N."/>
            <person name="Pagani I."/>
            <person name="Pati A."/>
            <person name="Goodwin L."/>
            <person name="Nordberg H.P."/>
            <person name="Cantor M.N."/>
            <person name="Hua S.X."/>
            <person name="Woyke T."/>
            <person name="Kerfeld C.A."/>
        </authorList>
    </citation>
    <scope>NUCLEOTIDE SEQUENCE [LARGE SCALE GENOMIC DNA]</scope>
    <source>
        <strain evidence="1 2">PCC 7113</strain>
    </source>
</reference>
<evidence type="ECO:0000313" key="2">
    <source>
        <dbReference type="Proteomes" id="UP000010471"/>
    </source>
</evidence>
<dbReference type="OrthoDB" id="488113at2"/>
<protein>
    <submittedName>
        <fullName evidence="1">Antitoxin of toxin-antitoxin stability system</fullName>
    </submittedName>
</protein>
<evidence type="ECO:0000313" key="1">
    <source>
        <dbReference type="EMBL" id="AFZ16539.1"/>
    </source>
</evidence>